<evidence type="ECO:0000313" key="1">
    <source>
        <dbReference type="EMBL" id="KAJ7520851.1"/>
    </source>
</evidence>
<name>A0ACC2ATM1_DIPCM</name>
<accession>A0ACC2ATM1</accession>
<sequence length="112" mass="13544">MLYFLQKIVAFFAKKCRKKILSQKKNCRMFRKKIVIFLHRTISQKNSVAFFAKNYLPQKTFFETFLPSGFFVRNSFFVALFVVFLPLGFSGFRISEFWDFRVFRVFSIFPKF</sequence>
<comment type="caution">
    <text evidence="1">The sequence shown here is derived from an EMBL/GenBank/DDBJ whole genome shotgun (WGS) entry which is preliminary data.</text>
</comment>
<proteinExistence type="predicted"/>
<gene>
    <name evidence="1" type="ORF">O6H91_19G025700</name>
</gene>
<evidence type="ECO:0000313" key="2">
    <source>
        <dbReference type="Proteomes" id="UP001162992"/>
    </source>
</evidence>
<reference evidence="2" key="1">
    <citation type="journal article" date="2024" name="Proc. Natl. Acad. Sci. U.S.A.">
        <title>Extraordinary preservation of gene collinearity over three hundred million years revealed in homosporous lycophytes.</title>
        <authorList>
            <person name="Li C."/>
            <person name="Wickell D."/>
            <person name="Kuo L.Y."/>
            <person name="Chen X."/>
            <person name="Nie B."/>
            <person name="Liao X."/>
            <person name="Peng D."/>
            <person name="Ji J."/>
            <person name="Jenkins J."/>
            <person name="Williams M."/>
            <person name="Shu S."/>
            <person name="Plott C."/>
            <person name="Barry K."/>
            <person name="Rajasekar S."/>
            <person name="Grimwood J."/>
            <person name="Han X."/>
            <person name="Sun S."/>
            <person name="Hou Z."/>
            <person name="He W."/>
            <person name="Dai G."/>
            <person name="Sun C."/>
            <person name="Schmutz J."/>
            <person name="Leebens-Mack J.H."/>
            <person name="Li F.W."/>
            <person name="Wang L."/>
        </authorList>
    </citation>
    <scope>NUCLEOTIDE SEQUENCE [LARGE SCALE GENOMIC DNA]</scope>
    <source>
        <strain evidence="2">cv. PW_Plant_1</strain>
    </source>
</reference>
<organism evidence="1 2">
    <name type="scientific">Diphasiastrum complanatum</name>
    <name type="common">Issler's clubmoss</name>
    <name type="synonym">Lycopodium complanatum</name>
    <dbReference type="NCBI Taxonomy" id="34168"/>
    <lineage>
        <taxon>Eukaryota</taxon>
        <taxon>Viridiplantae</taxon>
        <taxon>Streptophyta</taxon>
        <taxon>Embryophyta</taxon>
        <taxon>Tracheophyta</taxon>
        <taxon>Lycopodiopsida</taxon>
        <taxon>Lycopodiales</taxon>
        <taxon>Lycopodiaceae</taxon>
        <taxon>Lycopodioideae</taxon>
        <taxon>Diphasiastrum</taxon>
    </lineage>
</organism>
<protein>
    <submittedName>
        <fullName evidence="1">Uncharacterized protein</fullName>
    </submittedName>
</protein>
<dbReference type="Proteomes" id="UP001162992">
    <property type="component" value="Chromosome 19"/>
</dbReference>
<keyword evidence="2" id="KW-1185">Reference proteome</keyword>
<dbReference type="EMBL" id="CM055110">
    <property type="protein sequence ID" value="KAJ7520851.1"/>
    <property type="molecule type" value="Genomic_DNA"/>
</dbReference>